<proteinExistence type="inferred from homology"/>
<evidence type="ECO:0000256" key="1">
    <source>
        <dbReference type="ARBA" id="ARBA00004496"/>
    </source>
</evidence>
<evidence type="ECO:0000256" key="2">
    <source>
        <dbReference type="ARBA" id="ARBA00006040"/>
    </source>
</evidence>
<comment type="subcellular location">
    <subcellularLocation>
        <location evidence="1">Cytoplasm</location>
    </subcellularLocation>
</comment>
<dbReference type="GO" id="GO:0005758">
    <property type="term" value="C:mitochondrial intermembrane space"/>
    <property type="evidence" value="ECO:0007669"/>
    <property type="project" value="TreeGrafter"/>
</dbReference>
<dbReference type="AlphaFoldDB" id="A0A8C9FS56"/>
<feature type="domain" description="Peptidase M3A/M3B catalytic" evidence="19">
    <location>
        <begin position="113"/>
        <end position="236"/>
    </location>
</feature>
<evidence type="ECO:0000256" key="4">
    <source>
        <dbReference type="ARBA" id="ARBA00022670"/>
    </source>
</evidence>
<dbReference type="Ensembl" id="ENSPSTT00000020399.1">
    <property type="protein sequence ID" value="ENSPSTP00000019458.1"/>
    <property type="gene ID" value="ENSPSTG00000013913.1"/>
</dbReference>
<evidence type="ECO:0000256" key="13">
    <source>
        <dbReference type="ARBA" id="ARBA00041659"/>
    </source>
</evidence>
<evidence type="ECO:0000256" key="9">
    <source>
        <dbReference type="ARBA" id="ARBA00023049"/>
    </source>
</evidence>
<evidence type="ECO:0000256" key="5">
    <source>
        <dbReference type="ARBA" id="ARBA00022723"/>
    </source>
</evidence>
<dbReference type="InterPro" id="IPR024079">
    <property type="entry name" value="MetalloPept_cat_dom_sf"/>
</dbReference>
<dbReference type="PANTHER" id="PTHR11804:SF44">
    <property type="entry name" value="NEUROLYSIN, MITOCHONDRIAL"/>
    <property type="match status" value="1"/>
</dbReference>
<keyword evidence="18" id="KW-0812">Transmembrane</keyword>
<dbReference type="InterPro" id="IPR024077">
    <property type="entry name" value="Neurolysin/TOP_dom2"/>
</dbReference>
<reference evidence="20" key="1">
    <citation type="submission" date="2025-08" db="UniProtKB">
        <authorList>
            <consortium name="Ensembl"/>
        </authorList>
    </citation>
    <scope>IDENTIFICATION</scope>
</reference>
<dbReference type="GO" id="GO:0006508">
    <property type="term" value="P:proteolysis"/>
    <property type="evidence" value="ECO:0007669"/>
    <property type="project" value="UniProtKB-KW"/>
</dbReference>
<keyword evidence="4 17" id="KW-0645">Protease</keyword>
<evidence type="ECO:0000313" key="21">
    <source>
        <dbReference type="Proteomes" id="UP000694428"/>
    </source>
</evidence>
<dbReference type="PANTHER" id="PTHR11804">
    <property type="entry name" value="PROTEASE M3 THIMET OLIGOPEPTIDASE-RELATED"/>
    <property type="match status" value="1"/>
</dbReference>
<evidence type="ECO:0000256" key="12">
    <source>
        <dbReference type="ARBA" id="ARBA00039454"/>
    </source>
</evidence>
<keyword evidence="3" id="KW-0963">Cytoplasm</keyword>
<evidence type="ECO:0000256" key="16">
    <source>
        <dbReference type="ARBA" id="ARBA00046222"/>
    </source>
</evidence>
<evidence type="ECO:0000256" key="18">
    <source>
        <dbReference type="SAM" id="Phobius"/>
    </source>
</evidence>
<evidence type="ECO:0000313" key="20">
    <source>
        <dbReference type="Ensembl" id="ENSPSTP00000019458.1"/>
    </source>
</evidence>
<keyword evidence="7 17" id="KW-0862">Zinc</keyword>
<evidence type="ECO:0000256" key="3">
    <source>
        <dbReference type="ARBA" id="ARBA00022490"/>
    </source>
</evidence>
<evidence type="ECO:0000256" key="6">
    <source>
        <dbReference type="ARBA" id="ARBA00022801"/>
    </source>
</evidence>
<dbReference type="Pfam" id="PF01432">
    <property type="entry name" value="Peptidase_M3"/>
    <property type="match status" value="2"/>
</dbReference>
<dbReference type="GO" id="GO:0006518">
    <property type="term" value="P:peptide metabolic process"/>
    <property type="evidence" value="ECO:0007669"/>
    <property type="project" value="TreeGrafter"/>
</dbReference>
<dbReference type="InterPro" id="IPR001567">
    <property type="entry name" value="Pept_M3A_M3B_dom"/>
</dbReference>
<dbReference type="Proteomes" id="UP000694428">
    <property type="component" value="Unplaced"/>
</dbReference>
<keyword evidence="6 17" id="KW-0378">Hydrolase</keyword>
<comment type="cofactor">
    <cofactor evidence="17">
        <name>Zn(2+)</name>
        <dbReference type="ChEBI" id="CHEBI:29105"/>
    </cofactor>
    <text evidence="17">Binds 1 zinc ion.</text>
</comment>
<evidence type="ECO:0000256" key="11">
    <source>
        <dbReference type="ARBA" id="ARBA00039068"/>
    </source>
</evidence>
<feature type="domain" description="Peptidase M3A/M3B catalytic" evidence="19">
    <location>
        <begin position="260"/>
        <end position="417"/>
    </location>
</feature>
<evidence type="ECO:0000256" key="8">
    <source>
        <dbReference type="ARBA" id="ARBA00022990"/>
    </source>
</evidence>
<evidence type="ECO:0000256" key="10">
    <source>
        <dbReference type="ARBA" id="ARBA00035987"/>
    </source>
</evidence>
<keyword evidence="5 17" id="KW-0479">Metal-binding</keyword>
<dbReference type="InterPro" id="IPR045090">
    <property type="entry name" value="Pept_M3A_M3B"/>
</dbReference>
<evidence type="ECO:0000256" key="15">
    <source>
        <dbReference type="ARBA" id="ARBA00042607"/>
    </source>
</evidence>
<evidence type="ECO:0000256" key="14">
    <source>
        <dbReference type="ARBA" id="ARBA00041940"/>
    </source>
</evidence>
<feature type="transmembrane region" description="Helical" evidence="18">
    <location>
        <begin position="240"/>
        <end position="261"/>
    </location>
</feature>
<accession>A0A8C9FS56</accession>
<dbReference type="EC" id="3.4.24.16" evidence="11"/>
<comment type="catalytic activity">
    <reaction evidence="10">
        <text>Preferential cleavage in neurotensin: 10-Pro-|-Tyr-11.</text>
        <dbReference type="EC" id="3.4.24.16"/>
    </reaction>
</comment>
<dbReference type="Gene3D" id="1.10.1370.10">
    <property type="entry name" value="Neurolysin, domain 3"/>
    <property type="match status" value="3"/>
</dbReference>
<dbReference type="GO" id="GO:0046872">
    <property type="term" value="F:metal ion binding"/>
    <property type="evidence" value="ECO:0007669"/>
    <property type="project" value="UniProtKB-UniRule"/>
</dbReference>
<keyword evidence="8" id="KW-0007">Acetylation</keyword>
<name>A0A8C9FS56_PAVCR</name>
<dbReference type="Gene3D" id="3.40.390.10">
    <property type="entry name" value="Collagenase (Catalytic Domain)"/>
    <property type="match status" value="2"/>
</dbReference>
<keyword evidence="9 17" id="KW-0482">Metalloprotease</keyword>
<comment type="function">
    <text evidence="16">Hydrolyzes oligopeptides such as neurotensin, bradykinin and dynorphin A. Acts as a regulator of cannabinoid signaling pathway by mediating degradation of hemopressin, an antagonist peptide of the cannabinoid receptor CNR1.</text>
</comment>
<evidence type="ECO:0000256" key="17">
    <source>
        <dbReference type="RuleBase" id="RU003435"/>
    </source>
</evidence>
<keyword evidence="18" id="KW-0472">Membrane</keyword>
<evidence type="ECO:0000256" key="7">
    <source>
        <dbReference type="ARBA" id="ARBA00022833"/>
    </source>
</evidence>
<protein>
    <recommendedName>
        <fullName evidence="12">Neurolysin, mitochondrial</fullName>
        <ecNumber evidence="11">3.4.24.16</ecNumber>
    </recommendedName>
    <alternativeName>
        <fullName evidence="14">Microsomal endopeptidase</fullName>
    </alternativeName>
    <alternativeName>
        <fullName evidence="15">Mitochondrial oligopeptidase M</fullName>
    </alternativeName>
    <alternativeName>
        <fullName evidence="13">Neurotensin endopeptidase</fullName>
    </alternativeName>
</protein>
<reference evidence="20" key="2">
    <citation type="submission" date="2025-09" db="UniProtKB">
        <authorList>
            <consortium name="Ensembl"/>
        </authorList>
    </citation>
    <scope>IDENTIFICATION</scope>
</reference>
<keyword evidence="18" id="KW-1133">Transmembrane helix</keyword>
<dbReference type="SUPFAM" id="SSF55486">
    <property type="entry name" value="Metalloproteases ('zincins'), catalytic domain"/>
    <property type="match status" value="1"/>
</dbReference>
<organism evidence="20 21">
    <name type="scientific">Pavo cristatus</name>
    <name type="common">Indian peafowl</name>
    <name type="synonym">Blue peafowl</name>
    <dbReference type="NCBI Taxonomy" id="9049"/>
    <lineage>
        <taxon>Eukaryota</taxon>
        <taxon>Metazoa</taxon>
        <taxon>Chordata</taxon>
        <taxon>Craniata</taxon>
        <taxon>Vertebrata</taxon>
        <taxon>Euteleostomi</taxon>
        <taxon>Archelosauria</taxon>
        <taxon>Archosauria</taxon>
        <taxon>Dinosauria</taxon>
        <taxon>Saurischia</taxon>
        <taxon>Theropoda</taxon>
        <taxon>Coelurosauria</taxon>
        <taxon>Aves</taxon>
        <taxon>Neognathae</taxon>
        <taxon>Galloanserae</taxon>
        <taxon>Galliformes</taxon>
        <taxon>Phasianidae</taxon>
        <taxon>Phasianinae</taxon>
        <taxon>Pavo</taxon>
    </lineage>
</organism>
<comment type="similarity">
    <text evidence="2 17">Belongs to the peptidase M3 family.</text>
</comment>
<dbReference type="GO" id="GO:0004222">
    <property type="term" value="F:metalloendopeptidase activity"/>
    <property type="evidence" value="ECO:0007669"/>
    <property type="project" value="InterPro"/>
</dbReference>
<evidence type="ECO:0000259" key="19">
    <source>
        <dbReference type="Pfam" id="PF01432"/>
    </source>
</evidence>
<sequence>SRSHRIVEGLDQAAQGPIWVGFECLQAWEGLPDDFVKSLEKTEEDKYKITLKYPHYFPVMKKCCISETRRKMESAFNTRCKEQIENLSIPFWDTCLKLCYINEHADLKAIFVSDDLSKKLKPLVEKEREFILDLKKKECQERNCDYDGRINAWDLHYYMNKTEELKYSIDQEKLKEYFPIEAVTEGLLNIYQKLLGLVFEQVESAHVWHDSVTLYTVKDNSTGETLGQFYLDLYPRGETIAVFIKLSFGLLSGSLLGLFFFSSTDYARFSGTNVETDFVEVPSQMFENWVWEKEPLQQMSRHYKDESHVADALLEKLAASRLANTGLLTLRQIVLSKVDQALHTKPSVDPGDEYAKYCMEILGIPATPGTNMPATFGHLAGGYDGQYYGYLWSEVFSMDIFYSCFMQEGIMNPKPLLPPAGKKKGRLVL</sequence>
<keyword evidence="21" id="KW-1185">Reference proteome</keyword>